<name>A0A9D1J1N1_9FIRM</name>
<dbReference type="PROSITE" id="PS51078">
    <property type="entry name" value="ICLR_ED"/>
    <property type="match status" value="1"/>
</dbReference>
<feature type="domain" description="IclR-ED" evidence="5">
    <location>
        <begin position="73"/>
        <end position="257"/>
    </location>
</feature>
<dbReference type="Pfam" id="PF09339">
    <property type="entry name" value="HTH_IclR"/>
    <property type="match status" value="1"/>
</dbReference>
<keyword evidence="1" id="KW-0805">Transcription regulation</keyword>
<dbReference type="Gene3D" id="1.10.10.10">
    <property type="entry name" value="Winged helix-like DNA-binding domain superfamily/Winged helix DNA-binding domain"/>
    <property type="match status" value="1"/>
</dbReference>
<evidence type="ECO:0000256" key="1">
    <source>
        <dbReference type="ARBA" id="ARBA00023015"/>
    </source>
</evidence>
<dbReference type="PROSITE" id="PS51077">
    <property type="entry name" value="HTH_ICLR"/>
    <property type="match status" value="1"/>
</dbReference>
<dbReference type="InterPro" id="IPR014757">
    <property type="entry name" value="Tscrpt_reg_IclR_C"/>
</dbReference>
<dbReference type="InterPro" id="IPR036388">
    <property type="entry name" value="WH-like_DNA-bd_sf"/>
</dbReference>
<evidence type="ECO:0000256" key="3">
    <source>
        <dbReference type="ARBA" id="ARBA00023163"/>
    </source>
</evidence>
<dbReference type="GO" id="GO:0003700">
    <property type="term" value="F:DNA-binding transcription factor activity"/>
    <property type="evidence" value="ECO:0007669"/>
    <property type="project" value="TreeGrafter"/>
</dbReference>
<dbReference type="Proteomes" id="UP000886785">
    <property type="component" value="Unassembled WGS sequence"/>
</dbReference>
<dbReference type="GO" id="GO:0003677">
    <property type="term" value="F:DNA binding"/>
    <property type="evidence" value="ECO:0007669"/>
    <property type="project" value="UniProtKB-KW"/>
</dbReference>
<dbReference type="InterPro" id="IPR005471">
    <property type="entry name" value="Tscrpt_reg_IclR_N"/>
</dbReference>
<organism evidence="6 7">
    <name type="scientific">Candidatus Gallacutalibacter pullicola</name>
    <dbReference type="NCBI Taxonomy" id="2840830"/>
    <lineage>
        <taxon>Bacteria</taxon>
        <taxon>Bacillati</taxon>
        <taxon>Bacillota</taxon>
        <taxon>Clostridia</taxon>
        <taxon>Eubacteriales</taxon>
        <taxon>Candidatus Gallacutalibacter</taxon>
    </lineage>
</organism>
<reference evidence="6" key="2">
    <citation type="journal article" date="2021" name="PeerJ">
        <title>Extensive microbial diversity within the chicken gut microbiome revealed by metagenomics and culture.</title>
        <authorList>
            <person name="Gilroy R."/>
            <person name="Ravi A."/>
            <person name="Getino M."/>
            <person name="Pursley I."/>
            <person name="Horton D.L."/>
            <person name="Alikhan N.F."/>
            <person name="Baker D."/>
            <person name="Gharbi K."/>
            <person name="Hall N."/>
            <person name="Watson M."/>
            <person name="Adriaenssens E.M."/>
            <person name="Foster-Nyarko E."/>
            <person name="Jarju S."/>
            <person name="Secka A."/>
            <person name="Antonio M."/>
            <person name="Oren A."/>
            <person name="Chaudhuri R.R."/>
            <person name="La Ragione R."/>
            <person name="Hildebrand F."/>
            <person name="Pallen M.J."/>
        </authorList>
    </citation>
    <scope>NUCLEOTIDE SEQUENCE</scope>
    <source>
        <strain evidence="6">ChiSjej1B19-7085</strain>
    </source>
</reference>
<protein>
    <submittedName>
        <fullName evidence="6">IclR family transcriptional regulator</fullName>
    </submittedName>
</protein>
<proteinExistence type="predicted"/>
<keyword evidence="3" id="KW-0804">Transcription</keyword>
<dbReference type="InterPro" id="IPR029016">
    <property type="entry name" value="GAF-like_dom_sf"/>
</dbReference>
<gene>
    <name evidence="6" type="ORF">IAA54_08875</name>
</gene>
<keyword evidence="2" id="KW-0238">DNA-binding</keyword>
<dbReference type="InterPro" id="IPR050707">
    <property type="entry name" value="HTH_MetabolicPath_Reg"/>
</dbReference>
<sequence>MNPKPYSSNQSSAKMLDIIEFLAEHNNEPMRLKDIAEGLSMSPSTVLRFLSSLMERDYLWQDPNTLQYSLTLKLCTVANKVSANLRLYDLALPIMKQICARFGESVCLAEEQDMEAVYIGVVHTSDQMLQTMQRIGNRAPLHSTGVGKLLLLNYTEPEIDRLIAIKGLPALTANTITTKAGLVERLAQIRRQGYAYDDEECEIGARCIAVPIYNYTGNVVAGLSVTGPISRMTYQKIDEYKDFLVEQGQKLSQLLGYFGGTSLFSARS</sequence>
<evidence type="ECO:0000313" key="7">
    <source>
        <dbReference type="Proteomes" id="UP000886785"/>
    </source>
</evidence>
<accession>A0A9D1J1N1</accession>
<dbReference type="SMART" id="SM00346">
    <property type="entry name" value="HTH_ICLR"/>
    <property type="match status" value="1"/>
</dbReference>
<dbReference type="GO" id="GO:0045892">
    <property type="term" value="P:negative regulation of DNA-templated transcription"/>
    <property type="evidence" value="ECO:0007669"/>
    <property type="project" value="TreeGrafter"/>
</dbReference>
<evidence type="ECO:0000313" key="6">
    <source>
        <dbReference type="EMBL" id="HIR57771.1"/>
    </source>
</evidence>
<evidence type="ECO:0000259" key="5">
    <source>
        <dbReference type="PROSITE" id="PS51078"/>
    </source>
</evidence>
<dbReference type="PANTHER" id="PTHR30136">
    <property type="entry name" value="HELIX-TURN-HELIX TRANSCRIPTIONAL REGULATOR, ICLR FAMILY"/>
    <property type="match status" value="1"/>
</dbReference>
<reference evidence="6" key="1">
    <citation type="submission" date="2020-10" db="EMBL/GenBank/DDBJ databases">
        <authorList>
            <person name="Gilroy R."/>
        </authorList>
    </citation>
    <scope>NUCLEOTIDE SEQUENCE</scope>
    <source>
        <strain evidence="6">ChiSjej1B19-7085</strain>
    </source>
</reference>
<dbReference type="AlphaFoldDB" id="A0A9D1J1N1"/>
<evidence type="ECO:0000259" key="4">
    <source>
        <dbReference type="PROSITE" id="PS51077"/>
    </source>
</evidence>
<dbReference type="PANTHER" id="PTHR30136:SF35">
    <property type="entry name" value="HTH-TYPE TRANSCRIPTIONAL REGULATOR RV1719"/>
    <property type="match status" value="1"/>
</dbReference>
<comment type="caution">
    <text evidence="6">The sequence shown here is derived from an EMBL/GenBank/DDBJ whole genome shotgun (WGS) entry which is preliminary data.</text>
</comment>
<dbReference type="Gene3D" id="3.30.450.40">
    <property type="match status" value="1"/>
</dbReference>
<dbReference type="SUPFAM" id="SSF46785">
    <property type="entry name" value="Winged helix' DNA-binding domain"/>
    <property type="match status" value="1"/>
</dbReference>
<evidence type="ECO:0000256" key="2">
    <source>
        <dbReference type="ARBA" id="ARBA00023125"/>
    </source>
</evidence>
<feature type="domain" description="HTH iclR-type" evidence="4">
    <location>
        <begin position="9"/>
        <end position="72"/>
    </location>
</feature>
<dbReference type="SUPFAM" id="SSF55781">
    <property type="entry name" value="GAF domain-like"/>
    <property type="match status" value="1"/>
</dbReference>
<dbReference type="Pfam" id="PF01614">
    <property type="entry name" value="IclR_C"/>
    <property type="match status" value="1"/>
</dbReference>
<dbReference type="EMBL" id="DVHF01000102">
    <property type="protein sequence ID" value="HIR57771.1"/>
    <property type="molecule type" value="Genomic_DNA"/>
</dbReference>
<dbReference type="InterPro" id="IPR036390">
    <property type="entry name" value="WH_DNA-bd_sf"/>
</dbReference>